<evidence type="ECO:0000256" key="3">
    <source>
        <dbReference type="PIRSR" id="PIRSR000915-2"/>
    </source>
</evidence>
<dbReference type="RefSeq" id="XP_012896502.1">
    <property type="nucleotide sequence ID" value="XM_013041048.1"/>
</dbReference>
<dbReference type="GeneID" id="24919734"/>
<dbReference type="OrthoDB" id="413953at2759"/>
<evidence type="ECO:0000256" key="4">
    <source>
        <dbReference type="PIRSR" id="PIRSR000915-3"/>
    </source>
</evidence>
<evidence type="ECO:0000313" key="5">
    <source>
        <dbReference type="EMBL" id="CBK22454.2"/>
    </source>
</evidence>
<feature type="binding site" evidence="3">
    <location>
        <position position="215"/>
    </location>
    <ligand>
        <name>substrate</name>
    </ligand>
</feature>
<dbReference type="InterPro" id="IPR036412">
    <property type="entry name" value="HAD-like_sf"/>
</dbReference>
<dbReference type="GO" id="GO:0016791">
    <property type="term" value="F:phosphatase activity"/>
    <property type="evidence" value="ECO:0007669"/>
    <property type="project" value="InterPro"/>
</dbReference>
<dbReference type="NCBIfam" id="TIGR01460">
    <property type="entry name" value="HAD-SF-IIA"/>
    <property type="match status" value="1"/>
</dbReference>
<keyword evidence="1" id="KW-0378">Hydrolase</keyword>
<dbReference type="InterPro" id="IPR006349">
    <property type="entry name" value="PGP_euk"/>
</dbReference>
<dbReference type="Gene3D" id="3.40.50.1000">
    <property type="entry name" value="HAD superfamily/HAD-like"/>
    <property type="match status" value="2"/>
</dbReference>
<feature type="binding site" evidence="4">
    <location>
        <position position="241"/>
    </location>
    <ligand>
        <name>Mg(2+)</name>
        <dbReference type="ChEBI" id="CHEBI:18420"/>
    </ligand>
</feature>
<protein>
    <recommendedName>
        <fullName evidence="7">4-nitrophenylphosphatase</fullName>
    </recommendedName>
</protein>
<organism evidence="5">
    <name type="scientific">Blastocystis hominis</name>
    <dbReference type="NCBI Taxonomy" id="12968"/>
    <lineage>
        <taxon>Eukaryota</taxon>
        <taxon>Sar</taxon>
        <taxon>Stramenopiles</taxon>
        <taxon>Bigyra</taxon>
        <taxon>Opalozoa</taxon>
        <taxon>Opalinata</taxon>
        <taxon>Blastocystidae</taxon>
        <taxon>Blastocystis</taxon>
    </lineage>
</organism>
<dbReference type="NCBIfam" id="TIGR01452">
    <property type="entry name" value="PGP_euk"/>
    <property type="match status" value="1"/>
</dbReference>
<proteinExistence type="predicted"/>
<accession>D8M3I1</accession>
<dbReference type="Pfam" id="PF13242">
    <property type="entry name" value="Hydrolase_like"/>
    <property type="match status" value="1"/>
</dbReference>
<dbReference type="EMBL" id="FN668650">
    <property type="protein sequence ID" value="CBK22454.2"/>
    <property type="molecule type" value="Genomic_DNA"/>
</dbReference>
<keyword evidence="6" id="KW-1185">Reference proteome</keyword>
<keyword evidence="4" id="KW-0479">Metal-binding</keyword>
<dbReference type="InterPro" id="IPR023214">
    <property type="entry name" value="HAD_sf"/>
</dbReference>
<evidence type="ECO:0000256" key="1">
    <source>
        <dbReference type="ARBA" id="ARBA00022801"/>
    </source>
</evidence>
<dbReference type="GO" id="GO:0005737">
    <property type="term" value="C:cytoplasm"/>
    <property type="evidence" value="ECO:0007669"/>
    <property type="project" value="TreeGrafter"/>
</dbReference>
<comment type="cofactor">
    <cofactor evidence="4">
        <name>Mg(2+)</name>
        <dbReference type="ChEBI" id="CHEBI:18420"/>
    </cofactor>
    <text evidence="4">Divalent metal ions. Mg(2+) is the most effective.</text>
</comment>
<dbReference type="InterPro" id="IPR006357">
    <property type="entry name" value="HAD-SF_hydro_IIA"/>
</dbReference>
<name>D8M3I1_BLAHO</name>
<sequence>MSILRRPFITAGSKLLQTTKAFLFDCDGVIWKGNQPIAGSIETLNYLKKIGKLVFYVTNNSTKSREEVLKKLRHFGVNSSLDEILTSSYATAQYLTTLPDPGEVYVVGEEGIFEELEAVGIKCHGREDNDQHDISALEHMNTNVRTVVVGLDRSINYVKLSRAGSYIRDFGCTFIATNTDASFPYPGGVIAGGSGCIVSAIETICGKKPDCIVGKPNRSFIDIIRLHHPQIQISDMLMVGDRLDTDIVFARRNGISSLLVFSGVTSESDMKACDDKLAPHFYTNSLHDLLPLLSSC</sequence>
<dbReference type="InParanoid" id="D8M3I1"/>
<keyword evidence="4" id="KW-0460">Magnesium</keyword>
<gene>
    <name evidence="5" type="ORF">GSBLH_T00002577001</name>
</gene>
<reference evidence="5" key="1">
    <citation type="submission" date="2010-02" db="EMBL/GenBank/DDBJ databases">
        <title>Sequencing and annotation of the Blastocystis hominis genome.</title>
        <authorList>
            <person name="Wincker P."/>
        </authorList>
    </citation>
    <scope>NUCLEOTIDE SEQUENCE</scope>
    <source>
        <strain evidence="5">Singapore isolate B</strain>
    </source>
</reference>
<feature type="active site" description="Nucleophile" evidence="2">
    <location>
        <position position="25"/>
    </location>
</feature>
<dbReference type="Proteomes" id="UP000008312">
    <property type="component" value="Unassembled WGS sequence"/>
</dbReference>
<evidence type="ECO:0000313" key="6">
    <source>
        <dbReference type="Proteomes" id="UP000008312"/>
    </source>
</evidence>
<feature type="binding site" evidence="4">
    <location>
        <position position="25"/>
    </location>
    <ligand>
        <name>Mg(2+)</name>
        <dbReference type="ChEBI" id="CHEBI:18420"/>
    </ligand>
</feature>
<feature type="active site" description="Proton donor" evidence="2">
    <location>
        <position position="27"/>
    </location>
</feature>
<dbReference type="SUPFAM" id="SSF56784">
    <property type="entry name" value="HAD-like"/>
    <property type="match status" value="1"/>
</dbReference>
<dbReference type="FunCoup" id="D8M3I1">
    <property type="interactions" value="34"/>
</dbReference>
<dbReference type="PIRSF" id="PIRSF000915">
    <property type="entry name" value="PGP-type_phosphatase"/>
    <property type="match status" value="1"/>
</dbReference>
<dbReference type="PANTHER" id="PTHR19288:SF93">
    <property type="entry name" value="FI11325P-RELATED"/>
    <property type="match status" value="1"/>
</dbReference>
<dbReference type="AlphaFoldDB" id="D8M3I1"/>
<dbReference type="GO" id="GO:0046872">
    <property type="term" value="F:metal ion binding"/>
    <property type="evidence" value="ECO:0007669"/>
    <property type="project" value="UniProtKB-KW"/>
</dbReference>
<dbReference type="PANTHER" id="PTHR19288">
    <property type="entry name" value="4-NITROPHENYLPHOSPHATASE-RELATED"/>
    <property type="match status" value="1"/>
</dbReference>
<feature type="binding site" evidence="4">
    <location>
        <position position="27"/>
    </location>
    <ligand>
        <name>Mg(2+)</name>
        <dbReference type="ChEBI" id="CHEBI:18420"/>
    </ligand>
</feature>
<dbReference type="OMA" id="PPMHRET"/>
<evidence type="ECO:0008006" key="7">
    <source>
        <dbReference type="Google" id="ProtNLM"/>
    </source>
</evidence>
<dbReference type="Pfam" id="PF13344">
    <property type="entry name" value="Hydrolase_6"/>
    <property type="match status" value="1"/>
</dbReference>
<evidence type="ECO:0000256" key="2">
    <source>
        <dbReference type="PIRSR" id="PIRSR000915-1"/>
    </source>
</evidence>